<protein>
    <submittedName>
        <fullName evidence="1">Uncharacterized protein</fullName>
    </submittedName>
</protein>
<organism evidence="1">
    <name type="scientific">marine sediment metagenome</name>
    <dbReference type="NCBI Taxonomy" id="412755"/>
    <lineage>
        <taxon>unclassified sequences</taxon>
        <taxon>metagenomes</taxon>
        <taxon>ecological metagenomes</taxon>
    </lineage>
</organism>
<proteinExistence type="predicted"/>
<accession>X1U4B4</accession>
<comment type="caution">
    <text evidence="1">The sequence shown here is derived from an EMBL/GenBank/DDBJ whole genome shotgun (WGS) entry which is preliminary data.</text>
</comment>
<sequence>MRYFYLRGPYVVKRLYYVIKVLTSTYDIPKSSKDLLPLMRFLSDNKTLSTVKKRYF</sequence>
<dbReference type="EMBL" id="BARW01020698">
    <property type="protein sequence ID" value="GAI94665.1"/>
    <property type="molecule type" value="Genomic_DNA"/>
</dbReference>
<reference evidence="1" key="1">
    <citation type="journal article" date="2014" name="Front. Microbiol.">
        <title>High frequency of phylogenetically diverse reductive dehalogenase-homologous genes in deep subseafloor sedimentary metagenomes.</title>
        <authorList>
            <person name="Kawai M."/>
            <person name="Futagami T."/>
            <person name="Toyoda A."/>
            <person name="Takaki Y."/>
            <person name="Nishi S."/>
            <person name="Hori S."/>
            <person name="Arai W."/>
            <person name="Tsubouchi T."/>
            <person name="Morono Y."/>
            <person name="Uchiyama I."/>
            <person name="Ito T."/>
            <person name="Fujiyama A."/>
            <person name="Inagaki F."/>
            <person name="Takami H."/>
        </authorList>
    </citation>
    <scope>NUCLEOTIDE SEQUENCE</scope>
    <source>
        <strain evidence="1">Expedition CK06-06</strain>
    </source>
</reference>
<name>X1U4B4_9ZZZZ</name>
<evidence type="ECO:0000313" key="1">
    <source>
        <dbReference type="EMBL" id="GAI94665.1"/>
    </source>
</evidence>
<gene>
    <name evidence="1" type="ORF">S12H4_34917</name>
</gene>
<dbReference type="AlphaFoldDB" id="X1U4B4"/>